<gene>
    <name evidence="3" type="ORF">KKP3000_001610</name>
</gene>
<dbReference type="PROSITE" id="PS50887">
    <property type="entry name" value="GGDEF"/>
    <property type="match status" value="1"/>
</dbReference>
<dbReference type="EMBL" id="JBDXSU010000021">
    <property type="protein sequence ID" value="MFB5192410.1"/>
    <property type="molecule type" value="Genomic_DNA"/>
</dbReference>
<dbReference type="RefSeq" id="WP_275473327.1">
    <property type="nucleotide sequence ID" value="NZ_CP162940.1"/>
</dbReference>
<dbReference type="InterPro" id="IPR029787">
    <property type="entry name" value="Nucleotide_cyclase"/>
</dbReference>
<reference evidence="3 4" key="1">
    <citation type="journal article" date="2024" name="Int. J. Mol. Sci.">
        <title>Exploration of Alicyclobacillus spp. Genome in Search of Antibiotic Resistance.</title>
        <authorList>
            <person name="Bucka-Kolendo J."/>
            <person name="Kiousi D.E."/>
            <person name="Dekowska A."/>
            <person name="Mikolajczuk-Szczyrba A."/>
            <person name="Karadedos D.M."/>
            <person name="Michael P."/>
            <person name="Galanis A."/>
            <person name="Sokolowska B."/>
        </authorList>
    </citation>
    <scope>NUCLEOTIDE SEQUENCE [LARGE SCALE GENOMIC DNA]</scope>
    <source>
        <strain evidence="3 4">KKP 3000</strain>
    </source>
</reference>
<keyword evidence="3" id="KW-0808">Transferase</keyword>
<organism evidence="3 4">
    <name type="scientific">Alicyclobacillus fastidiosus</name>
    <dbReference type="NCBI Taxonomy" id="392011"/>
    <lineage>
        <taxon>Bacteria</taxon>
        <taxon>Bacillati</taxon>
        <taxon>Bacillota</taxon>
        <taxon>Bacilli</taxon>
        <taxon>Bacillales</taxon>
        <taxon>Alicyclobacillaceae</taxon>
        <taxon>Alicyclobacillus</taxon>
    </lineage>
</organism>
<dbReference type="PANTHER" id="PTHR45138">
    <property type="entry name" value="REGULATORY COMPONENTS OF SENSORY TRANSDUCTION SYSTEM"/>
    <property type="match status" value="1"/>
</dbReference>
<feature type="transmembrane region" description="Helical" evidence="1">
    <location>
        <begin position="146"/>
        <end position="168"/>
    </location>
</feature>
<dbReference type="Proteomes" id="UP001579974">
    <property type="component" value="Unassembled WGS sequence"/>
</dbReference>
<evidence type="ECO:0000259" key="2">
    <source>
        <dbReference type="PROSITE" id="PS50887"/>
    </source>
</evidence>
<keyword evidence="1" id="KW-0812">Transmembrane</keyword>
<dbReference type="PANTHER" id="PTHR45138:SF9">
    <property type="entry name" value="DIGUANYLATE CYCLASE DGCM-RELATED"/>
    <property type="match status" value="1"/>
</dbReference>
<dbReference type="Gene3D" id="3.30.70.270">
    <property type="match status" value="1"/>
</dbReference>
<sequence>MSGSVQVNPVVDLDIAKCESEGQVFLNKGMPHGKSFNVTHTSAGLNDFRELLRSVGKLTRVSPTIIFESTGYYHKAEGILPFHPPRFPQCISEFQIANIVQSLLMSTHTGIQARFVYSVALPTVFLEQISVIEVFIVIFNLRKPKWFGGLWAVGTLFLVVSILFHQNIYPVLGQVPDGYFFASPSNDVGFTLLKTIVYNSCLITLVCVVVRGLRKQKHRKRWLYALSVGVYGVCLLNDSVLLQLHRTLYPTAWVGELIFLVMLWREIRWHMQEVYDRLNRDALTGAFSRSFGEFYLSQVLTKQNVGVFYADIDGFKETNDTYGHQAGDEVLQRLVKLVEPLMVMPNVLIRLGGD</sequence>
<dbReference type="EC" id="2.7.7.65" evidence="3"/>
<feature type="domain" description="GGDEF" evidence="2">
    <location>
        <begin position="303"/>
        <end position="354"/>
    </location>
</feature>
<feature type="transmembrane region" description="Helical" evidence="1">
    <location>
        <begin position="248"/>
        <end position="267"/>
    </location>
</feature>
<dbReference type="SUPFAM" id="SSF55073">
    <property type="entry name" value="Nucleotide cyclase"/>
    <property type="match status" value="1"/>
</dbReference>
<evidence type="ECO:0000313" key="3">
    <source>
        <dbReference type="EMBL" id="MFB5192410.1"/>
    </source>
</evidence>
<name>A0ABV5AJG3_9BACL</name>
<evidence type="ECO:0000313" key="4">
    <source>
        <dbReference type="Proteomes" id="UP001579974"/>
    </source>
</evidence>
<dbReference type="GO" id="GO:0052621">
    <property type="term" value="F:diguanylate cyclase activity"/>
    <property type="evidence" value="ECO:0007669"/>
    <property type="project" value="UniProtKB-EC"/>
</dbReference>
<feature type="transmembrane region" description="Helical" evidence="1">
    <location>
        <begin position="115"/>
        <end position="139"/>
    </location>
</feature>
<keyword evidence="1" id="KW-0472">Membrane</keyword>
<dbReference type="InterPro" id="IPR000160">
    <property type="entry name" value="GGDEF_dom"/>
</dbReference>
<proteinExistence type="predicted"/>
<dbReference type="NCBIfam" id="TIGR00254">
    <property type="entry name" value="GGDEF"/>
    <property type="match status" value="1"/>
</dbReference>
<feature type="transmembrane region" description="Helical" evidence="1">
    <location>
        <begin position="222"/>
        <end position="242"/>
    </location>
</feature>
<dbReference type="CDD" id="cd01949">
    <property type="entry name" value="GGDEF"/>
    <property type="match status" value="1"/>
</dbReference>
<evidence type="ECO:0000256" key="1">
    <source>
        <dbReference type="SAM" id="Phobius"/>
    </source>
</evidence>
<accession>A0ABV5AJG3</accession>
<keyword evidence="4" id="KW-1185">Reference proteome</keyword>
<protein>
    <submittedName>
        <fullName evidence="3">GGDEF domain-containing protein</fullName>
        <ecNumber evidence="3">2.7.7.65</ecNumber>
    </submittedName>
</protein>
<dbReference type="Pfam" id="PF00990">
    <property type="entry name" value="GGDEF"/>
    <property type="match status" value="1"/>
</dbReference>
<keyword evidence="1" id="KW-1133">Transmembrane helix</keyword>
<dbReference type="InterPro" id="IPR043128">
    <property type="entry name" value="Rev_trsase/Diguanyl_cyclase"/>
</dbReference>
<comment type="caution">
    <text evidence="3">The sequence shown here is derived from an EMBL/GenBank/DDBJ whole genome shotgun (WGS) entry which is preliminary data.</text>
</comment>
<feature type="transmembrane region" description="Helical" evidence="1">
    <location>
        <begin position="188"/>
        <end position="210"/>
    </location>
</feature>
<keyword evidence="3" id="KW-0548">Nucleotidyltransferase</keyword>
<dbReference type="InterPro" id="IPR050469">
    <property type="entry name" value="Diguanylate_Cyclase"/>
</dbReference>